<evidence type="ECO:0000313" key="1">
    <source>
        <dbReference type="EMBL" id="MBY5629099.1"/>
    </source>
</evidence>
<dbReference type="Pfam" id="PF13289">
    <property type="entry name" value="SIR2_2"/>
    <property type="match status" value="1"/>
</dbReference>
<comment type="caution">
    <text evidence="1">The sequence shown here is derived from an EMBL/GenBank/DDBJ whole genome shotgun (WGS) entry which is preliminary data.</text>
</comment>
<proteinExistence type="predicted"/>
<reference evidence="1" key="1">
    <citation type="submission" date="2020-04" db="EMBL/GenBank/DDBJ databases">
        <title>Global-level population genomics supports evidence of horizontal gene transfer on evolution of Rhizobia in Lentils.</title>
        <authorList>
            <person name="Gai Y."/>
            <person name="Cook D."/>
            <person name="Riely B."/>
        </authorList>
    </citation>
    <scope>NUCLEOTIDE SEQUENCE</scope>
    <source>
        <strain evidence="1">Derici101B</strain>
    </source>
</reference>
<organism evidence="1 2">
    <name type="scientific">Rhizobium leguminosarum</name>
    <dbReference type="NCBI Taxonomy" id="384"/>
    <lineage>
        <taxon>Bacteria</taxon>
        <taxon>Pseudomonadati</taxon>
        <taxon>Pseudomonadota</taxon>
        <taxon>Alphaproteobacteria</taxon>
        <taxon>Hyphomicrobiales</taxon>
        <taxon>Rhizobiaceae</taxon>
        <taxon>Rhizobium/Agrobacterium group</taxon>
        <taxon>Rhizobium</taxon>
    </lineage>
</organism>
<dbReference type="EMBL" id="JAAXEP010000006">
    <property type="protein sequence ID" value="MBY5629099.1"/>
    <property type="molecule type" value="Genomic_DNA"/>
</dbReference>
<evidence type="ECO:0000313" key="2">
    <source>
        <dbReference type="Proteomes" id="UP000825699"/>
    </source>
</evidence>
<name>A0AAJ1A863_RHILE</name>
<protein>
    <submittedName>
        <fullName evidence="1">Sir2 family NAD-dependent protein deacetylase</fullName>
    </submittedName>
</protein>
<dbReference type="SUPFAM" id="SSF52467">
    <property type="entry name" value="DHS-like NAD/FAD-binding domain"/>
    <property type="match status" value="1"/>
</dbReference>
<accession>A0AAJ1A863</accession>
<sequence>MPHDEQILAIAGALERRQAILFVGAGISMSVGLPSWTCLIDHMLTDLGLPSSFAAAHGTTYQEIAEYYRLKHGSLSQLVEWMKCEWQILPEQLRTSELHRLIVELDFPLVYTTNYDANLEMSYETFGRPFTRITSAKDMATAPAGKTQIVKYHGDFSDPDTLVLTESDYFDRLSFDAPLDIKFRSDAFASTLLFIGYSMSDLNIRFLLHHLWSTWRRTGLDRHRPPLFLFMHEPTEVQVHVLKRWGVTVLSGDGESSGDSLSHFLERLLQRRNAKARS</sequence>
<gene>
    <name evidence="1" type="ORF">HFO42_13420</name>
</gene>
<dbReference type="PIRSF" id="PIRSF033541">
    <property type="entry name" value="ORF25P_Sir2"/>
    <property type="match status" value="1"/>
</dbReference>
<dbReference type="AlphaFoldDB" id="A0AAJ1A863"/>
<dbReference type="InterPro" id="IPR014583">
    <property type="entry name" value="Uncharacterised_Sir2-like"/>
</dbReference>
<dbReference type="RefSeq" id="WP_222021158.1">
    <property type="nucleotide sequence ID" value="NZ_JAAXDX010000014.1"/>
</dbReference>
<dbReference type="Proteomes" id="UP000825699">
    <property type="component" value="Unassembled WGS sequence"/>
</dbReference>
<dbReference type="InterPro" id="IPR029035">
    <property type="entry name" value="DHS-like_NAD/FAD-binding_dom"/>
</dbReference>